<keyword evidence="2" id="KW-0560">Oxidoreductase</keyword>
<dbReference type="PANTHER" id="PTHR43669:SF3">
    <property type="entry name" value="ALCOHOL DEHYDROGENASE, PUTATIVE (AFU_ORTHOLOGUE AFUA_3G03445)-RELATED"/>
    <property type="match status" value="1"/>
</dbReference>
<dbReference type="SUPFAM" id="SSF51735">
    <property type="entry name" value="NAD(P)-binding Rossmann-fold domains"/>
    <property type="match status" value="1"/>
</dbReference>
<comment type="similarity">
    <text evidence="1">Belongs to the short-chain dehydrogenases/reductases (SDR) family.</text>
</comment>
<dbReference type="PANTHER" id="PTHR43669">
    <property type="entry name" value="5-KETO-D-GLUCONATE 5-REDUCTASE"/>
    <property type="match status" value="1"/>
</dbReference>
<keyword evidence="4" id="KW-1185">Reference proteome</keyword>
<evidence type="ECO:0000313" key="4">
    <source>
        <dbReference type="Proteomes" id="UP000064967"/>
    </source>
</evidence>
<sequence>MPKTILVCGYGPGISNAVARRFGAEGFAVALVGRNREKLETAARSFEEKGLAARGFPADLADPSAMPALVARVRDELGSVAVVHWNAPASGAGDVMLADPFELRTALDVSVTSLVATVQAALPDLKTQGDGAVLVTNGAVGLHDPKLDAMAVDEAFMGAAIAKTAQHKVVTLLARKLRQDGVYVGEVVVAGIVKGTAYDTGNAGFLTADEVAGNFWRLYRDRPEAFVSLLGVGLAGRGRP</sequence>
<evidence type="ECO:0000313" key="3">
    <source>
        <dbReference type="EMBL" id="AKU97520.1"/>
    </source>
</evidence>
<dbReference type="Pfam" id="PF00106">
    <property type="entry name" value="adh_short"/>
    <property type="match status" value="1"/>
</dbReference>
<dbReference type="PATRIC" id="fig|1391654.3.peg.4239"/>
<dbReference type="InterPro" id="IPR002347">
    <property type="entry name" value="SDR_fam"/>
</dbReference>
<dbReference type="Proteomes" id="UP000064967">
    <property type="component" value="Chromosome"/>
</dbReference>
<dbReference type="InterPro" id="IPR036291">
    <property type="entry name" value="NAD(P)-bd_dom_sf"/>
</dbReference>
<dbReference type="STRING" id="1391654.AKJ09_04184"/>
<reference evidence="3 4" key="1">
    <citation type="submission" date="2015-08" db="EMBL/GenBank/DDBJ databases">
        <authorList>
            <person name="Babu N.S."/>
            <person name="Beckwith C.J."/>
            <person name="Beseler K.G."/>
            <person name="Brison A."/>
            <person name="Carone J.V."/>
            <person name="Caskin T.P."/>
            <person name="Diamond M."/>
            <person name="Durham M.E."/>
            <person name="Foxe J.M."/>
            <person name="Go M."/>
            <person name="Henderson B.A."/>
            <person name="Jones I.B."/>
            <person name="McGettigan J.A."/>
            <person name="Micheletti S.J."/>
            <person name="Nasrallah M.E."/>
            <person name="Ortiz D."/>
            <person name="Piller C.R."/>
            <person name="Privatt S.R."/>
            <person name="Schneider S.L."/>
            <person name="Sharp S."/>
            <person name="Smith T.C."/>
            <person name="Stanton J.D."/>
            <person name="Ullery H.E."/>
            <person name="Wilson R.J."/>
            <person name="Serrano M.G."/>
            <person name="Buck G."/>
            <person name="Lee V."/>
            <person name="Wang Y."/>
            <person name="Carvalho R."/>
            <person name="Voegtly L."/>
            <person name="Shi R."/>
            <person name="Duckworth R."/>
            <person name="Johnson A."/>
            <person name="Loviza R."/>
            <person name="Walstead R."/>
            <person name="Shah Z."/>
            <person name="Kiflezghi M."/>
            <person name="Wade K."/>
            <person name="Ball S.L."/>
            <person name="Bradley K.W."/>
            <person name="Asai D.J."/>
            <person name="Bowman C.A."/>
            <person name="Russell D.A."/>
            <person name="Pope W.H."/>
            <person name="Jacobs-Sera D."/>
            <person name="Hendrix R.W."/>
            <person name="Hatfull G.F."/>
        </authorList>
    </citation>
    <scope>NUCLEOTIDE SEQUENCE [LARGE SCALE GENOMIC DNA]</scope>
    <source>
        <strain evidence="3 4">DSM 27648</strain>
    </source>
</reference>
<evidence type="ECO:0000256" key="2">
    <source>
        <dbReference type="ARBA" id="ARBA00023002"/>
    </source>
</evidence>
<dbReference type="OrthoDB" id="5513072at2"/>
<dbReference type="AlphaFoldDB" id="A0A0K1PVG3"/>
<evidence type="ECO:0000256" key="1">
    <source>
        <dbReference type="ARBA" id="ARBA00006484"/>
    </source>
</evidence>
<dbReference type="KEGG" id="llu:AKJ09_04184"/>
<organism evidence="3 4">
    <name type="scientific">Labilithrix luteola</name>
    <dbReference type="NCBI Taxonomy" id="1391654"/>
    <lineage>
        <taxon>Bacteria</taxon>
        <taxon>Pseudomonadati</taxon>
        <taxon>Myxococcota</taxon>
        <taxon>Polyangia</taxon>
        <taxon>Polyangiales</taxon>
        <taxon>Labilitrichaceae</taxon>
        <taxon>Labilithrix</taxon>
    </lineage>
</organism>
<proteinExistence type="inferred from homology"/>
<dbReference type="Gene3D" id="3.40.50.720">
    <property type="entry name" value="NAD(P)-binding Rossmann-like Domain"/>
    <property type="match status" value="1"/>
</dbReference>
<name>A0A0K1PVG3_9BACT</name>
<protein>
    <submittedName>
        <fullName evidence="3">Putative short chain dehydrogenase</fullName>
    </submittedName>
</protein>
<dbReference type="RefSeq" id="WP_146648641.1">
    <property type="nucleotide sequence ID" value="NZ_CP012333.1"/>
</dbReference>
<accession>A0A0K1PVG3</accession>
<dbReference type="GO" id="GO:0016491">
    <property type="term" value="F:oxidoreductase activity"/>
    <property type="evidence" value="ECO:0007669"/>
    <property type="project" value="UniProtKB-KW"/>
</dbReference>
<gene>
    <name evidence="3" type="ORF">AKJ09_04184</name>
</gene>
<dbReference type="EMBL" id="CP012333">
    <property type="protein sequence ID" value="AKU97520.1"/>
    <property type="molecule type" value="Genomic_DNA"/>
</dbReference>